<evidence type="ECO:0000313" key="2">
    <source>
        <dbReference type="EMBL" id="NKY51356.1"/>
    </source>
</evidence>
<evidence type="ECO:0000259" key="1">
    <source>
        <dbReference type="SMART" id="SM00587"/>
    </source>
</evidence>
<sequence>MADTAGVVVDADQITPQWLSRALGRPVQTVVCTPVGTGQMGSVFRLDITGAAGPERLVAKLPATDPAARAMVSGAYRQEIRFYAELAPTVAVRAPGCHFVGFRGDGAEFTLLLDDLAPAVQGDQIGGCTVAQAHAAVRNLAGLHGPRWCDPALLQLDGVHPSTSEEAAMLTEFFGPATEIFLERLGAGLSAEDHDTLQACVPGIAEWLLAAPDRFAVTHGDYRLDNLLFGADGSGRDIDVWAVDWQTLGLGLPARDLSYFLATSLEPPVRRRYEDAIIETYRQALGEYGVTGYSLQACRDDYAFALRQIPLIAVFGAAYGTPTPRGARMFTAMARRGCAAIRDWEALSRRPG</sequence>
<dbReference type="PANTHER" id="PTHR11012:SF30">
    <property type="entry name" value="PROTEIN KINASE-LIKE DOMAIN-CONTAINING"/>
    <property type="match status" value="1"/>
</dbReference>
<dbReference type="InterPro" id="IPR015897">
    <property type="entry name" value="CHK_kinase-like"/>
</dbReference>
<gene>
    <name evidence="2" type="ORF">HGA08_14115</name>
</gene>
<keyword evidence="2" id="KW-0808">Transferase</keyword>
<dbReference type="AlphaFoldDB" id="A0A846XW49"/>
<comment type="caution">
    <text evidence="2">The sequence shown here is derived from an EMBL/GenBank/DDBJ whole genome shotgun (WGS) entry which is preliminary data.</text>
</comment>
<dbReference type="Gene3D" id="3.90.1200.10">
    <property type="match status" value="1"/>
</dbReference>
<dbReference type="InterPro" id="IPR011009">
    <property type="entry name" value="Kinase-like_dom_sf"/>
</dbReference>
<dbReference type="Proteomes" id="UP000565711">
    <property type="component" value="Unassembled WGS sequence"/>
</dbReference>
<organism evidence="2 3">
    <name type="scientific">Nocardia vermiculata</name>
    <dbReference type="NCBI Taxonomy" id="257274"/>
    <lineage>
        <taxon>Bacteria</taxon>
        <taxon>Bacillati</taxon>
        <taxon>Actinomycetota</taxon>
        <taxon>Actinomycetes</taxon>
        <taxon>Mycobacteriales</taxon>
        <taxon>Nocardiaceae</taxon>
        <taxon>Nocardia</taxon>
    </lineage>
</organism>
<keyword evidence="3" id="KW-1185">Reference proteome</keyword>
<name>A0A846XW49_9NOCA</name>
<dbReference type="PANTHER" id="PTHR11012">
    <property type="entry name" value="PROTEIN KINASE-LIKE DOMAIN-CONTAINING"/>
    <property type="match status" value="1"/>
</dbReference>
<dbReference type="Pfam" id="PF02958">
    <property type="entry name" value="EcKL"/>
    <property type="match status" value="1"/>
</dbReference>
<evidence type="ECO:0000313" key="3">
    <source>
        <dbReference type="Proteomes" id="UP000565711"/>
    </source>
</evidence>
<dbReference type="GO" id="GO:0016740">
    <property type="term" value="F:transferase activity"/>
    <property type="evidence" value="ECO:0007669"/>
    <property type="project" value="UniProtKB-KW"/>
</dbReference>
<proteinExistence type="predicted"/>
<protein>
    <submittedName>
        <fullName evidence="2">Phosphotransferase</fullName>
    </submittedName>
</protein>
<reference evidence="2 3" key="1">
    <citation type="submission" date="2020-04" db="EMBL/GenBank/DDBJ databases">
        <title>MicrobeNet Type strains.</title>
        <authorList>
            <person name="Nicholson A.C."/>
        </authorList>
    </citation>
    <scope>NUCLEOTIDE SEQUENCE [LARGE SCALE GENOMIC DNA]</scope>
    <source>
        <strain evidence="2 3">JCM 12354</strain>
    </source>
</reference>
<feature type="domain" description="CHK kinase-like" evidence="1">
    <location>
        <begin position="111"/>
        <end position="291"/>
    </location>
</feature>
<dbReference type="RefSeq" id="WP_067880162.1">
    <property type="nucleotide sequence ID" value="NZ_JAAXOP010000006.1"/>
</dbReference>
<dbReference type="EMBL" id="JAAXOP010000006">
    <property type="protein sequence ID" value="NKY51356.1"/>
    <property type="molecule type" value="Genomic_DNA"/>
</dbReference>
<accession>A0A846XW49</accession>
<dbReference type="SMART" id="SM00587">
    <property type="entry name" value="CHK"/>
    <property type="match status" value="1"/>
</dbReference>
<dbReference type="InterPro" id="IPR004119">
    <property type="entry name" value="EcKL"/>
</dbReference>
<dbReference type="SUPFAM" id="SSF56112">
    <property type="entry name" value="Protein kinase-like (PK-like)"/>
    <property type="match status" value="1"/>
</dbReference>